<dbReference type="InterPro" id="IPR052024">
    <property type="entry name" value="Methanogen_methyltrans"/>
</dbReference>
<dbReference type="GO" id="GO:0008168">
    <property type="term" value="F:methyltransferase activity"/>
    <property type="evidence" value="ECO:0007669"/>
    <property type="project" value="UniProtKB-KW"/>
</dbReference>
<evidence type="ECO:0000313" key="2">
    <source>
        <dbReference type="EMBL" id="OPZ93779.1"/>
    </source>
</evidence>
<dbReference type="PANTHER" id="PTHR47099">
    <property type="entry name" value="METHYLCOBAMIDE:COM METHYLTRANSFERASE MTBA"/>
    <property type="match status" value="1"/>
</dbReference>
<sequence length="355" mass="41266">MKKLTSHERFARIFGHREADRIPIVDAPWSTTIQRWRREGMPENVDFTEFFDLDRVAGFSIDNSPRYPVTVLEETDEYTIATSVWGVTVKRWKQATSTPQFLDFRVVSPATWAEARRLIEPAEDRIPWERLKENYPRWKAAGLWISAGLWFGFDITHSHMVGTERLLVAMIEEPEWCRDMFNFLLDVQLVMLEKVWAAGYRFDEVHWYDDMGYKHNQFFSVRTYRDLLKPAHKKAIDWAHGHDVRAHLHSCGDIRPFIPELAGIGLDALNPLEVKAGVDPLALKREFGSRMTFKGGINATLWDKPDLIEAEIRRLVPRMKESGGYIFASDHSVPDAVSLEDFRRITDLAKELGRY</sequence>
<dbReference type="AlphaFoldDB" id="A0A1V5MKP5"/>
<organism evidence="2">
    <name type="scientific">candidate division TA06 bacterium ADurb.Bin417</name>
    <dbReference type="NCBI Taxonomy" id="1852828"/>
    <lineage>
        <taxon>Bacteria</taxon>
        <taxon>Bacteria division TA06</taxon>
    </lineage>
</organism>
<keyword evidence="2" id="KW-0808">Transferase</keyword>
<dbReference type="GO" id="GO:0004853">
    <property type="term" value="F:uroporphyrinogen decarboxylase activity"/>
    <property type="evidence" value="ECO:0007669"/>
    <property type="project" value="InterPro"/>
</dbReference>
<comment type="caution">
    <text evidence="2">The sequence shown here is derived from an EMBL/GenBank/DDBJ whole genome shotgun (WGS) entry which is preliminary data.</text>
</comment>
<dbReference type="GO" id="GO:0032259">
    <property type="term" value="P:methylation"/>
    <property type="evidence" value="ECO:0007669"/>
    <property type="project" value="UniProtKB-KW"/>
</dbReference>
<protein>
    <submittedName>
        <fullName evidence="2">Methylcobalamin:coenzyme M methyltransferase</fullName>
    </submittedName>
</protein>
<dbReference type="GO" id="GO:0006779">
    <property type="term" value="P:porphyrin-containing compound biosynthetic process"/>
    <property type="evidence" value="ECO:0007669"/>
    <property type="project" value="InterPro"/>
</dbReference>
<accession>A0A1V5MKP5</accession>
<dbReference type="InterPro" id="IPR038071">
    <property type="entry name" value="UROD/MetE-like_sf"/>
</dbReference>
<proteinExistence type="predicted"/>
<gene>
    <name evidence="2" type="ORF">BWY73_00128</name>
</gene>
<dbReference type="Proteomes" id="UP000485484">
    <property type="component" value="Unassembled WGS sequence"/>
</dbReference>
<keyword evidence="2" id="KW-0489">Methyltransferase</keyword>
<evidence type="ECO:0000259" key="1">
    <source>
        <dbReference type="Pfam" id="PF01208"/>
    </source>
</evidence>
<feature type="domain" description="Uroporphyrinogen decarboxylase (URO-D)" evidence="1">
    <location>
        <begin position="158"/>
        <end position="351"/>
    </location>
</feature>
<name>A0A1V5MKP5_UNCT6</name>
<dbReference type="SUPFAM" id="SSF51726">
    <property type="entry name" value="UROD/MetE-like"/>
    <property type="match status" value="1"/>
</dbReference>
<dbReference type="EMBL" id="MWAK01000008">
    <property type="protein sequence ID" value="OPZ93779.1"/>
    <property type="molecule type" value="Genomic_DNA"/>
</dbReference>
<dbReference type="Gene3D" id="3.20.20.210">
    <property type="match status" value="1"/>
</dbReference>
<dbReference type="InterPro" id="IPR000257">
    <property type="entry name" value="Uroporphyrinogen_deCOase"/>
</dbReference>
<dbReference type="PANTHER" id="PTHR47099:SF1">
    <property type="entry name" value="METHYLCOBAMIDE:COM METHYLTRANSFERASE MTBA"/>
    <property type="match status" value="1"/>
</dbReference>
<dbReference type="Pfam" id="PF01208">
    <property type="entry name" value="URO-D"/>
    <property type="match status" value="1"/>
</dbReference>
<reference evidence="2" key="1">
    <citation type="submission" date="2017-02" db="EMBL/GenBank/DDBJ databases">
        <title>Delving into the versatile metabolic prowess of the omnipresent phylum Bacteroidetes.</title>
        <authorList>
            <person name="Nobu M.K."/>
            <person name="Mei R."/>
            <person name="Narihiro T."/>
            <person name="Kuroda K."/>
            <person name="Liu W.-T."/>
        </authorList>
    </citation>
    <scope>NUCLEOTIDE SEQUENCE</scope>
    <source>
        <strain evidence="2">ADurb.Bin417</strain>
    </source>
</reference>